<dbReference type="InterPro" id="IPR036866">
    <property type="entry name" value="RibonucZ/Hydroxyglut_hydro"/>
</dbReference>
<dbReference type="InterPro" id="IPR011990">
    <property type="entry name" value="TPR-like_helical_dom_sf"/>
</dbReference>
<organism evidence="2 3">
    <name type="scientific">candidate division WOR-1 bacterium RIFOXYC12_FULL_54_18</name>
    <dbReference type="NCBI Taxonomy" id="1802584"/>
    <lineage>
        <taxon>Bacteria</taxon>
        <taxon>Bacillati</taxon>
        <taxon>Saganbacteria</taxon>
    </lineage>
</organism>
<dbReference type="InterPro" id="IPR001279">
    <property type="entry name" value="Metallo-B-lactamas"/>
</dbReference>
<sequence>MQEVLDPARPATWQQLKKLNPSAQKVWLHKHFKEIREALTALDHTFLTFIGNLCVNNNLYQEAEYIFDELYKKGHKQHDLASTAAYSRGITRFLQGRFQDAFADFKISRQHDLQRRDFNAPSAQAIAYMEDTLFPTRETIRKNQVKLLRDLNAPRAINHVIGPNILRIMRKWNSSSPLFSHGVSQGGGYFLTTKDRHGETKGIVIDPGYAFFDIFRDLGLGISDIDAIIITHDHDDHTDSVEGILSLLAKHNDHNDLKRSKVIDIFGSAGTMLKFNGLLPATDPNGNREINFKLLVPGSLVTEIGGEGLLDKYGFTISVKPAHHTEFWTNQESSVGLVLNTNLPYNAGEPLKIGLTGDTRYEVGLGLEYQEAQVIMLNIGSVEKEEGRPLKQHLGMLGCINLLKEARLGKTTLAILTEFGEEFSGRRETISHIIENWAQAIDVSRGSQLKVIPSDVHLEIRLTDLHIRETGSGIFFPCRQIRVDESDPEVLKYKFNG</sequence>
<proteinExistence type="predicted"/>
<evidence type="ECO:0000313" key="2">
    <source>
        <dbReference type="EMBL" id="OGC27937.1"/>
    </source>
</evidence>
<dbReference type="Gene3D" id="3.60.15.10">
    <property type="entry name" value="Ribonuclease Z/Hydroxyacylglutathione hydrolase-like"/>
    <property type="match status" value="1"/>
</dbReference>
<name>A0A1F4T5W0_UNCSA</name>
<dbReference type="AlphaFoldDB" id="A0A1F4T5W0"/>
<dbReference type="SUPFAM" id="SSF48452">
    <property type="entry name" value="TPR-like"/>
    <property type="match status" value="1"/>
</dbReference>
<evidence type="ECO:0000259" key="1">
    <source>
        <dbReference type="Pfam" id="PF12706"/>
    </source>
</evidence>
<accession>A0A1F4T5W0</accession>
<dbReference type="EMBL" id="MEUG01000001">
    <property type="protein sequence ID" value="OGC27937.1"/>
    <property type="molecule type" value="Genomic_DNA"/>
</dbReference>
<feature type="domain" description="Metallo-beta-lactamase" evidence="1">
    <location>
        <begin position="203"/>
        <end position="407"/>
    </location>
</feature>
<gene>
    <name evidence="2" type="ORF">A3K49_02920</name>
</gene>
<dbReference type="Pfam" id="PF12706">
    <property type="entry name" value="Lactamase_B_2"/>
    <property type="match status" value="1"/>
</dbReference>
<dbReference type="Proteomes" id="UP000178602">
    <property type="component" value="Unassembled WGS sequence"/>
</dbReference>
<evidence type="ECO:0000313" key="3">
    <source>
        <dbReference type="Proteomes" id="UP000178602"/>
    </source>
</evidence>
<comment type="caution">
    <text evidence="2">The sequence shown here is derived from an EMBL/GenBank/DDBJ whole genome shotgun (WGS) entry which is preliminary data.</text>
</comment>
<protein>
    <recommendedName>
        <fullName evidence="1">Metallo-beta-lactamase domain-containing protein</fullName>
    </recommendedName>
</protein>
<reference evidence="2 3" key="1">
    <citation type="journal article" date="2016" name="Nat. Commun.">
        <title>Thousands of microbial genomes shed light on interconnected biogeochemical processes in an aquifer system.</title>
        <authorList>
            <person name="Anantharaman K."/>
            <person name="Brown C.T."/>
            <person name="Hug L.A."/>
            <person name="Sharon I."/>
            <person name="Castelle C.J."/>
            <person name="Probst A.J."/>
            <person name="Thomas B.C."/>
            <person name="Singh A."/>
            <person name="Wilkins M.J."/>
            <person name="Karaoz U."/>
            <person name="Brodie E.L."/>
            <person name="Williams K.H."/>
            <person name="Hubbard S.S."/>
            <person name="Banfield J.F."/>
        </authorList>
    </citation>
    <scope>NUCLEOTIDE SEQUENCE [LARGE SCALE GENOMIC DNA]</scope>
</reference>
<dbReference type="SUPFAM" id="SSF56281">
    <property type="entry name" value="Metallo-hydrolase/oxidoreductase"/>
    <property type="match status" value="1"/>
</dbReference>